<reference evidence="1" key="2">
    <citation type="submission" date="2020-09" db="EMBL/GenBank/DDBJ databases">
        <authorList>
            <person name="Sun Q."/>
            <person name="Zhou Y."/>
        </authorList>
    </citation>
    <scope>NUCLEOTIDE SEQUENCE</scope>
    <source>
        <strain evidence="1">CGMCC 1.15179</strain>
    </source>
</reference>
<evidence type="ECO:0000313" key="1">
    <source>
        <dbReference type="EMBL" id="GGE11976.1"/>
    </source>
</evidence>
<evidence type="ECO:0000313" key="2">
    <source>
        <dbReference type="Proteomes" id="UP000625210"/>
    </source>
</evidence>
<dbReference type="AlphaFoldDB" id="A0A8J2YC56"/>
<gene>
    <name evidence="1" type="ORF">GCM10011571_11680</name>
</gene>
<keyword evidence="2" id="KW-1185">Reference proteome</keyword>
<dbReference type="InterPro" id="IPR010852">
    <property type="entry name" value="ABATE"/>
</dbReference>
<dbReference type="EMBL" id="BMHQ01000003">
    <property type="protein sequence ID" value="GGE11976.1"/>
    <property type="molecule type" value="Genomic_DNA"/>
</dbReference>
<organism evidence="1 2">
    <name type="scientific">Marinithermofilum abyssi</name>
    <dbReference type="NCBI Taxonomy" id="1571185"/>
    <lineage>
        <taxon>Bacteria</taxon>
        <taxon>Bacillati</taxon>
        <taxon>Bacillota</taxon>
        <taxon>Bacilli</taxon>
        <taxon>Bacillales</taxon>
        <taxon>Thermoactinomycetaceae</taxon>
        <taxon>Marinithermofilum</taxon>
    </lineage>
</organism>
<name>A0A8J2YC56_9BACL</name>
<dbReference type="InterPro" id="IPR023286">
    <property type="entry name" value="ABATE_dom_sf"/>
</dbReference>
<proteinExistence type="predicted"/>
<protein>
    <submittedName>
        <fullName evidence="1">Uncharacterized protein</fullName>
    </submittedName>
</protein>
<reference evidence="1" key="1">
    <citation type="journal article" date="2014" name="Int. J. Syst. Evol. Microbiol.">
        <title>Complete genome sequence of Corynebacterium casei LMG S-19264T (=DSM 44701T), isolated from a smear-ripened cheese.</title>
        <authorList>
            <consortium name="US DOE Joint Genome Institute (JGI-PGF)"/>
            <person name="Walter F."/>
            <person name="Albersmeier A."/>
            <person name="Kalinowski J."/>
            <person name="Ruckert C."/>
        </authorList>
    </citation>
    <scope>NUCLEOTIDE SEQUENCE</scope>
    <source>
        <strain evidence="1">CGMCC 1.15179</strain>
    </source>
</reference>
<accession>A0A8J2YC56</accession>
<comment type="caution">
    <text evidence="1">The sequence shown here is derived from an EMBL/GenBank/DDBJ whole genome shotgun (WGS) entry which is preliminary data.</text>
</comment>
<dbReference type="Proteomes" id="UP000625210">
    <property type="component" value="Unassembled WGS sequence"/>
</dbReference>
<sequence>MNFLFIDFLNSLWRDGVHTESLVDRLDKPGWLEAKLTNWNITIDRSPNKVELKKLKELRSWLYDLVVKLTNKISLNQEDVKQINQYLQKVSVHRKVVIKTNISSNLYL</sequence>
<dbReference type="Pfam" id="PF07336">
    <property type="entry name" value="ABATE"/>
    <property type="match status" value="1"/>
</dbReference>
<dbReference type="SUPFAM" id="SSF160904">
    <property type="entry name" value="Jann2411-like"/>
    <property type="match status" value="1"/>
</dbReference>